<dbReference type="EMBL" id="CAADFV010000103">
    <property type="protein sequence ID" value="VFK65202.1"/>
    <property type="molecule type" value="Genomic_DNA"/>
</dbReference>
<evidence type="ECO:0000313" key="1">
    <source>
        <dbReference type="EMBL" id="VFK57207.1"/>
    </source>
</evidence>
<evidence type="ECO:0000313" key="2">
    <source>
        <dbReference type="EMBL" id="VFK65202.1"/>
    </source>
</evidence>
<accession>A0A451AGP6</accession>
<protein>
    <submittedName>
        <fullName evidence="2">Uncharacterized protein</fullName>
    </submittedName>
</protein>
<name>A0A451AGP6_9GAMM</name>
<dbReference type="EMBL" id="CAADFY010000107">
    <property type="protein sequence ID" value="VFK57207.1"/>
    <property type="molecule type" value="Genomic_DNA"/>
</dbReference>
<reference evidence="2" key="1">
    <citation type="submission" date="2019-02" db="EMBL/GenBank/DDBJ databases">
        <authorList>
            <person name="Gruber-Vodicka R. H."/>
            <person name="Seah K. B. B."/>
        </authorList>
    </citation>
    <scope>NUCLEOTIDE SEQUENCE</scope>
    <source>
        <strain evidence="2">BECK_BY2</strain>
        <strain evidence="1">BECK_BY3</strain>
    </source>
</reference>
<sequence length="297" mass="33951">MTISDKTDGSEFQRIAANIPLVTVIPAERFFSGRFFPKDGRLSDELPNLCVAWLGKTDATAGLEELCGLDDPEPQRYFYVGRADMGFGEMTFAYDASIDNRKGDVTPFDSGELWRGVMEPADLSEDEIRELIRKTKKTLSEWRESFKDFLVAFFPDPRDYFRGRPRVDAHWDPKPDTNINNLPARYEGNTDFIAWTWEARIHEEHPLLDGLLLWAAPHEILEKLKEYVDQRESLSFWAKPCWVARLLEVDHVDPGLIREASDSDGMPCDPISMFGDEILRRLFAPGECVSNGHVFGL</sequence>
<dbReference type="AlphaFoldDB" id="A0A451AGP6"/>
<proteinExistence type="predicted"/>
<gene>
    <name evidence="2" type="ORF">BECKTUN1418E_GA0071001_11035</name>
    <name evidence="1" type="ORF">BECKTUN1418F_GA0071002_11076</name>
</gene>
<organism evidence="2">
    <name type="scientific">Candidatus Kentrum sp. TUN</name>
    <dbReference type="NCBI Taxonomy" id="2126343"/>
    <lineage>
        <taxon>Bacteria</taxon>
        <taxon>Pseudomonadati</taxon>
        <taxon>Pseudomonadota</taxon>
        <taxon>Gammaproteobacteria</taxon>
        <taxon>Candidatus Kentrum</taxon>
    </lineage>
</organism>